<evidence type="ECO:0000313" key="1">
    <source>
        <dbReference type="EMBL" id="MED6156576.1"/>
    </source>
</evidence>
<dbReference type="SUPFAM" id="SSF50249">
    <property type="entry name" value="Nucleic acid-binding proteins"/>
    <property type="match status" value="1"/>
</dbReference>
<name>A0ABU6U629_9FABA</name>
<dbReference type="Proteomes" id="UP001341840">
    <property type="component" value="Unassembled WGS sequence"/>
</dbReference>
<keyword evidence="2" id="KW-1185">Reference proteome</keyword>
<dbReference type="Gene3D" id="2.40.50.140">
    <property type="entry name" value="Nucleic acid-binding proteins"/>
    <property type="match status" value="1"/>
</dbReference>
<proteinExistence type="predicted"/>
<sequence>MAIHLIRCTHQGGIWSFISSLFNVGIIQQSLTRMRVKPSSLSLKTRRYKVEVMACDSTGCITLLLWEREVKMLRGKSSEKLKGEVVEGDNDYPPSLNKLLEKKLLIKIHVQSSSIIDSDPVYPVIKIVEDGELIEKFNLVNNNVHHQDDADDAERV</sequence>
<gene>
    <name evidence="1" type="ORF">PIB30_015675</name>
</gene>
<dbReference type="EMBL" id="JASCZI010120872">
    <property type="protein sequence ID" value="MED6156576.1"/>
    <property type="molecule type" value="Genomic_DNA"/>
</dbReference>
<protein>
    <submittedName>
        <fullName evidence="1">Uncharacterized protein</fullName>
    </submittedName>
</protein>
<organism evidence="1 2">
    <name type="scientific">Stylosanthes scabra</name>
    <dbReference type="NCBI Taxonomy" id="79078"/>
    <lineage>
        <taxon>Eukaryota</taxon>
        <taxon>Viridiplantae</taxon>
        <taxon>Streptophyta</taxon>
        <taxon>Embryophyta</taxon>
        <taxon>Tracheophyta</taxon>
        <taxon>Spermatophyta</taxon>
        <taxon>Magnoliopsida</taxon>
        <taxon>eudicotyledons</taxon>
        <taxon>Gunneridae</taxon>
        <taxon>Pentapetalae</taxon>
        <taxon>rosids</taxon>
        <taxon>fabids</taxon>
        <taxon>Fabales</taxon>
        <taxon>Fabaceae</taxon>
        <taxon>Papilionoideae</taxon>
        <taxon>50 kb inversion clade</taxon>
        <taxon>dalbergioids sensu lato</taxon>
        <taxon>Dalbergieae</taxon>
        <taxon>Pterocarpus clade</taxon>
        <taxon>Stylosanthes</taxon>
    </lineage>
</organism>
<comment type="caution">
    <text evidence="1">The sequence shown here is derived from an EMBL/GenBank/DDBJ whole genome shotgun (WGS) entry which is preliminary data.</text>
</comment>
<reference evidence="1 2" key="1">
    <citation type="journal article" date="2023" name="Plants (Basel)">
        <title>Bridging the Gap: Combining Genomics and Transcriptomics Approaches to Understand Stylosanthes scabra, an Orphan Legume from the Brazilian Caatinga.</title>
        <authorList>
            <person name="Ferreira-Neto J.R.C."/>
            <person name="da Silva M.D."/>
            <person name="Binneck E."/>
            <person name="de Melo N.F."/>
            <person name="da Silva R.H."/>
            <person name="de Melo A.L.T.M."/>
            <person name="Pandolfi V."/>
            <person name="Bustamante F.O."/>
            <person name="Brasileiro-Vidal A.C."/>
            <person name="Benko-Iseppon A.M."/>
        </authorList>
    </citation>
    <scope>NUCLEOTIDE SEQUENCE [LARGE SCALE GENOMIC DNA]</scope>
    <source>
        <tissue evidence="1">Leaves</tissue>
    </source>
</reference>
<evidence type="ECO:0000313" key="2">
    <source>
        <dbReference type="Proteomes" id="UP001341840"/>
    </source>
</evidence>
<dbReference type="InterPro" id="IPR012340">
    <property type="entry name" value="NA-bd_OB-fold"/>
</dbReference>
<accession>A0ABU6U629</accession>